<dbReference type="AlphaFoldDB" id="A0A1H6X725"/>
<keyword evidence="4" id="KW-1185">Reference proteome</keyword>
<dbReference type="GO" id="GO:0016491">
    <property type="term" value="F:oxidoreductase activity"/>
    <property type="evidence" value="ECO:0007669"/>
    <property type="project" value="UniProtKB-KW"/>
</dbReference>
<evidence type="ECO:0000313" key="3">
    <source>
        <dbReference type="EMBL" id="SEJ20700.1"/>
    </source>
</evidence>
<dbReference type="Pfam" id="PF13561">
    <property type="entry name" value="adh_short_C2"/>
    <property type="match status" value="1"/>
</dbReference>
<comment type="similarity">
    <text evidence="1">Belongs to the short-chain dehydrogenases/reductases (SDR) family.</text>
</comment>
<dbReference type="STRING" id="1416801.SAMN05192553_102918"/>
<gene>
    <name evidence="3" type="ORF">SAMN05192553_102918</name>
</gene>
<evidence type="ECO:0000313" key="4">
    <source>
        <dbReference type="Proteomes" id="UP000199403"/>
    </source>
</evidence>
<reference evidence="4" key="1">
    <citation type="submission" date="2016-10" db="EMBL/GenBank/DDBJ databases">
        <authorList>
            <person name="Varghese N."/>
            <person name="Submissions S."/>
        </authorList>
    </citation>
    <scope>NUCLEOTIDE SEQUENCE [LARGE SCALE GENOMIC DNA]</scope>
    <source>
        <strain evidence="4">IBRC-M 10761</strain>
    </source>
</reference>
<keyword evidence="2" id="KW-0560">Oxidoreductase</keyword>
<dbReference type="PANTHER" id="PTHR24321:SF8">
    <property type="entry name" value="ESTRADIOL 17-BETA-DEHYDROGENASE 8-RELATED"/>
    <property type="match status" value="1"/>
</dbReference>
<dbReference type="SUPFAM" id="SSF51735">
    <property type="entry name" value="NAD(P)-binding Rossmann-fold domains"/>
    <property type="match status" value="1"/>
</dbReference>
<sequence>MTYEMAALYGPSGIRVVAVCPGNVHAAMSTDFMDRAGNNISQRLVQDMENQTPLKRSATPQEIANGVFWLCSSEASFVTGTSIQMDGGFSHNFSSYTNKKSQFPNEF</sequence>
<dbReference type="Proteomes" id="UP000199403">
    <property type="component" value="Unassembled WGS sequence"/>
</dbReference>
<dbReference type="InterPro" id="IPR002347">
    <property type="entry name" value="SDR_fam"/>
</dbReference>
<organism evidence="3 4">
    <name type="scientific">Cyclobacterium xiamenense</name>
    <dbReference type="NCBI Taxonomy" id="1297121"/>
    <lineage>
        <taxon>Bacteria</taxon>
        <taxon>Pseudomonadati</taxon>
        <taxon>Bacteroidota</taxon>
        <taxon>Cytophagia</taxon>
        <taxon>Cytophagales</taxon>
        <taxon>Cyclobacteriaceae</taxon>
        <taxon>Cyclobacterium</taxon>
    </lineage>
</organism>
<name>A0A1H6X725_9BACT</name>
<evidence type="ECO:0000256" key="1">
    <source>
        <dbReference type="ARBA" id="ARBA00006484"/>
    </source>
</evidence>
<protein>
    <submittedName>
        <fullName evidence="3">Enoyl-(Acyl carrier protein) reductase</fullName>
    </submittedName>
</protein>
<dbReference type="PANTHER" id="PTHR24321">
    <property type="entry name" value="DEHYDROGENASES, SHORT CHAIN"/>
    <property type="match status" value="1"/>
</dbReference>
<dbReference type="Gene3D" id="3.40.50.720">
    <property type="entry name" value="NAD(P)-binding Rossmann-like Domain"/>
    <property type="match status" value="1"/>
</dbReference>
<accession>A0A1H6X725</accession>
<dbReference type="InterPro" id="IPR036291">
    <property type="entry name" value="NAD(P)-bd_dom_sf"/>
</dbReference>
<proteinExistence type="inferred from homology"/>
<evidence type="ECO:0000256" key="2">
    <source>
        <dbReference type="ARBA" id="ARBA00023002"/>
    </source>
</evidence>
<dbReference type="EMBL" id="FNZH01000002">
    <property type="protein sequence ID" value="SEJ20700.1"/>
    <property type="molecule type" value="Genomic_DNA"/>
</dbReference>
<dbReference type="PRINTS" id="PR00081">
    <property type="entry name" value="GDHRDH"/>
</dbReference>